<gene>
    <name evidence="1" type="ORF">PMAYCL1PPCAC_20148</name>
</gene>
<dbReference type="AlphaFoldDB" id="A0AAN5CSI5"/>
<organism evidence="1 2">
    <name type="scientific">Pristionchus mayeri</name>
    <dbReference type="NCBI Taxonomy" id="1317129"/>
    <lineage>
        <taxon>Eukaryota</taxon>
        <taxon>Metazoa</taxon>
        <taxon>Ecdysozoa</taxon>
        <taxon>Nematoda</taxon>
        <taxon>Chromadorea</taxon>
        <taxon>Rhabditida</taxon>
        <taxon>Rhabditina</taxon>
        <taxon>Diplogasteromorpha</taxon>
        <taxon>Diplogasteroidea</taxon>
        <taxon>Neodiplogasteridae</taxon>
        <taxon>Pristionchus</taxon>
    </lineage>
</organism>
<protein>
    <submittedName>
        <fullName evidence="1">Uncharacterized protein</fullName>
    </submittedName>
</protein>
<name>A0AAN5CSI5_9BILA</name>
<dbReference type="EMBL" id="BTRK01000004">
    <property type="protein sequence ID" value="GMR49953.1"/>
    <property type="molecule type" value="Genomic_DNA"/>
</dbReference>
<evidence type="ECO:0000313" key="1">
    <source>
        <dbReference type="EMBL" id="GMR49953.1"/>
    </source>
</evidence>
<comment type="caution">
    <text evidence="1">The sequence shown here is derived from an EMBL/GenBank/DDBJ whole genome shotgun (WGS) entry which is preliminary data.</text>
</comment>
<evidence type="ECO:0000313" key="2">
    <source>
        <dbReference type="Proteomes" id="UP001328107"/>
    </source>
</evidence>
<feature type="non-terminal residue" evidence="1">
    <location>
        <position position="176"/>
    </location>
</feature>
<accession>A0AAN5CSI5</accession>
<dbReference type="Proteomes" id="UP001328107">
    <property type="component" value="Unassembled WGS sequence"/>
</dbReference>
<feature type="non-terminal residue" evidence="1">
    <location>
        <position position="1"/>
    </location>
</feature>
<keyword evidence="2" id="KW-1185">Reference proteome</keyword>
<sequence length="176" mass="19976">NDNQIPEYLGHCMGRRLKKAIIFYHSDVFEDRDTNKLLKGIAFDQFKAVADPLTDRVVDHILETIQDHSVLELTIVPGRNLTTDPAEVLLKLSASIRSLCICQQQSLSNNIDNDPRSLFDAAHIDWALIIPEMMSKKMDKLFLRHCSNHGTLTLSNAHALRKSLPALNKKVWFATE</sequence>
<reference evidence="2" key="1">
    <citation type="submission" date="2022-10" db="EMBL/GenBank/DDBJ databases">
        <title>Genome assembly of Pristionchus species.</title>
        <authorList>
            <person name="Yoshida K."/>
            <person name="Sommer R.J."/>
        </authorList>
    </citation>
    <scope>NUCLEOTIDE SEQUENCE [LARGE SCALE GENOMIC DNA]</scope>
    <source>
        <strain evidence="2">RS5460</strain>
    </source>
</reference>
<proteinExistence type="predicted"/>